<accession>A0A9P6NU05</accession>
<keyword evidence="2" id="KW-1185">Reference proteome</keyword>
<gene>
    <name evidence="1" type="ORF">CROQUDRAFT_129647</name>
</gene>
<evidence type="ECO:0000313" key="1">
    <source>
        <dbReference type="EMBL" id="KAG0152218.1"/>
    </source>
</evidence>
<evidence type="ECO:0000313" key="2">
    <source>
        <dbReference type="Proteomes" id="UP000886653"/>
    </source>
</evidence>
<name>A0A9P6NU05_9BASI</name>
<dbReference type="Proteomes" id="UP000886653">
    <property type="component" value="Unassembled WGS sequence"/>
</dbReference>
<comment type="caution">
    <text evidence="1">The sequence shown here is derived from an EMBL/GenBank/DDBJ whole genome shotgun (WGS) entry which is preliminary data.</text>
</comment>
<protein>
    <submittedName>
        <fullName evidence="1">Uncharacterized protein</fullName>
    </submittedName>
</protein>
<dbReference type="EMBL" id="MU167209">
    <property type="protein sequence ID" value="KAG0152218.1"/>
    <property type="molecule type" value="Genomic_DNA"/>
</dbReference>
<reference evidence="1" key="1">
    <citation type="submission" date="2013-11" db="EMBL/GenBank/DDBJ databases">
        <title>Genome sequence of the fusiform rust pathogen reveals effectors for host alternation and coevolution with pine.</title>
        <authorList>
            <consortium name="DOE Joint Genome Institute"/>
            <person name="Smith K."/>
            <person name="Pendleton A."/>
            <person name="Kubisiak T."/>
            <person name="Anderson C."/>
            <person name="Salamov A."/>
            <person name="Aerts A."/>
            <person name="Riley R."/>
            <person name="Clum A."/>
            <person name="Lindquist E."/>
            <person name="Ence D."/>
            <person name="Campbell M."/>
            <person name="Kronenberg Z."/>
            <person name="Feau N."/>
            <person name="Dhillon B."/>
            <person name="Hamelin R."/>
            <person name="Burleigh J."/>
            <person name="Smith J."/>
            <person name="Yandell M."/>
            <person name="Nelson C."/>
            <person name="Grigoriev I."/>
            <person name="Davis J."/>
        </authorList>
    </citation>
    <scope>NUCLEOTIDE SEQUENCE</scope>
    <source>
        <strain evidence="1">G11</strain>
    </source>
</reference>
<proteinExistence type="predicted"/>
<sequence length="162" mass="17976">MTEKMGDIPAWYCRAIKSFGETSTKGEVGSTKGEVGSTKVEQKYELAGWFQDTYYGLISISKTKTNSAEDVPMIHAQLLAGMAGKTCWGMSFGLSPTSLLRSSGSRRLMGTVGCWGQTGRLEGLELSRASIEVCNRRYKYVLNLSLTKRFRRCSLLNMSPYQ</sequence>
<dbReference type="AlphaFoldDB" id="A0A9P6NU05"/>
<organism evidence="1 2">
    <name type="scientific">Cronartium quercuum f. sp. fusiforme G11</name>
    <dbReference type="NCBI Taxonomy" id="708437"/>
    <lineage>
        <taxon>Eukaryota</taxon>
        <taxon>Fungi</taxon>
        <taxon>Dikarya</taxon>
        <taxon>Basidiomycota</taxon>
        <taxon>Pucciniomycotina</taxon>
        <taxon>Pucciniomycetes</taxon>
        <taxon>Pucciniales</taxon>
        <taxon>Coleosporiaceae</taxon>
        <taxon>Cronartium</taxon>
    </lineage>
</organism>